<sequence length="118" mass="13416">MSQEPGHSRTRHSFIRVRATTFDCPKGSHRANLSRLRMTSSITSPEPRLHVKKSVSTAPWFWRMNFSITDSMLLPRLLPRLLPPPDSSQFRGDGKHAHTLGTKGTRPTLKEDSDDPRN</sequence>
<evidence type="ECO:0000313" key="3">
    <source>
        <dbReference type="Proteomes" id="UP000314294"/>
    </source>
</evidence>
<dbReference type="EMBL" id="SRLO01001937">
    <property type="protein sequence ID" value="TNN34558.1"/>
    <property type="molecule type" value="Genomic_DNA"/>
</dbReference>
<name>A0A4Z2F0K5_9TELE</name>
<organism evidence="2 3">
    <name type="scientific">Liparis tanakae</name>
    <name type="common">Tanaka's snailfish</name>
    <dbReference type="NCBI Taxonomy" id="230148"/>
    <lineage>
        <taxon>Eukaryota</taxon>
        <taxon>Metazoa</taxon>
        <taxon>Chordata</taxon>
        <taxon>Craniata</taxon>
        <taxon>Vertebrata</taxon>
        <taxon>Euteleostomi</taxon>
        <taxon>Actinopterygii</taxon>
        <taxon>Neopterygii</taxon>
        <taxon>Teleostei</taxon>
        <taxon>Neoteleostei</taxon>
        <taxon>Acanthomorphata</taxon>
        <taxon>Eupercaria</taxon>
        <taxon>Perciformes</taxon>
        <taxon>Cottioidei</taxon>
        <taxon>Cottales</taxon>
        <taxon>Liparidae</taxon>
        <taxon>Liparis</taxon>
    </lineage>
</organism>
<dbReference type="AlphaFoldDB" id="A0A4Z2F0K5"/>
<accession>A0A4Z2F0K5</accession>
<gene>
    <name evidence="2" type="ORF">EYF80_055279</name>
</gene>
<comment type="caution">
    <text evidence="2">The sequence shown here is derived from an EMBL/GenBank/DDBJ whole genome shotgun (WGS) entry which is preliminary data.</text>
</comment>
<feature type="compositionally biased region" description="Basic and acidic residues" evidence="1">
    <location>
        <begin position="108"/>
        <end position="118"/>
    </location>
</feature>
<evidence type="ECO:0000256" key="1">
    <source>
        <dbReference type="SAM" id="MobiDB-lite"/>
    </source>
</evidence>
<keyword evidence="3" id="KW-1185">Reference proteome</keyword>
<feature type="region of interest" description="Disordered" evidence="1">
    <location>
        <begin position="80"/>
        <end position="118"/>
    </location>
</feature>
<protein>
    <submittedName>
        <fullName evidence="2">Uncharacterized protein</fullName>
    </submittedName>
</protein>
<evidence type="ECO:0000313" key="2">
    <source>
        <dbReference type="EMBL" id="TNN34558.1"/>
    </source>
</evidence>
<dbReference type="Proteomes" id="UP000314294">
    <property type="component" value="Unassembled WGS sequence"/>
</dbReference>
<reference evidence="2 3" key="1">
    <citation type="submission" date="2019-03" db="EMBL/GenBank/DDBJ databases">
        <title>First draft genome of Liparis tanakae, snailfish: a comprehensive survey of snailfish specific genes.</title>
        <authorList>
            <person name="Kim W."/>
            <person name="Song I."/>
            <person name="Jeong J.-H."/>
            <person name="Kim D."/>
            <person name="Kim S."/>
            <person name="Ryu S."/>
            <person name="Song J.Y."/>
            <person name="Lee S.K."/>
        </authorList>
    </citation>
    <scope>NUCLEOTIDE SEQUENCE [LARGE SCALE GENOMIC DNA]</scope>
    <source>
        <tissue evidence="2">Muscle</tissue>
    </source>
</reference>
<proteinExistence type="predicted"/>